<dbReference type="GO" id="GO:0006890">
    <property type="term" value="P:retrograde vesicle-mediated transport, Golgi to endoplasmic reticulum"/>
    <property type="evidence" value="ECO:0007669"/>
    <property type="project" value="InterPro"/>
</dbReference>
<evidence type="ECO:0000313" key="8">
    <source>
        <dbReference type="WBParaSite" id="PgR003_g219_t01"/>
    </source>
</evidence>
<feature type="region of interest" description="Disordered" evidence="5">
    <location>
        <begin position="258"/>
        <end position="314"/>
    </location>
</feature>
<evidence type="ECO:0000313" key="7">
    <source>
        <dbReference type="Proteomes" id="UP000887569"/>
    </source>
</evidence>
<dbReference type="InterPro" id="IPR013861">
    <property type="entry name" value="TMEM115/Pdh1/Rbl19"/>
</dbReference>
<dbReference type="AlphaFoldDB" id="A0A915AA31"/>
<dbReference type="GO" id="GO:0016020">
    <property type="term" value="C:membrane"/>
    <property type="evidence" value="ECO:0007669"/>
    <property type="project" value="UniProtKB-SubCell"/>
</dbReference>
<feature type="compositionally biased region" description="Acidic residues" evidence="5">
    <location>
        <begin position="264"/>
        <end position="273"/>
    </location>
</feature>
<keyword evidence="4 6" id="KW-0472">Membrane</keyword>
<dbReference type="SMART" id="SM01160">
    <property type="entry name" value="DUF1751"/>
    <property type="match status" value="1"/>
</dbReference>
<dbReference type="PANTHER" id="PTHR13377:SF3">
    <property type="entry name" value="TRANSMEMBRANE PROTEIN 115"/>
    <property type="match status" value="1"/>
</dbReference>
<feature type="transmembrane region" description="Helical" evidence="6">
    <location>
        <begin position="122"/>
        <end position="150"/>
    </location>
</feature>
<accession>A0A915AA31</accession>
<feature type="transmembrane region" description="Helical" evidence="6">
    <location>
        <begin position="53"/>
        <end position="75"/>
    </location>
</feature>
<dbReference type="Pfam" id="PF08551">
    <property type="entry name" value="DUF1751"/>
    <property type="match status" value="1"/>
</dbReference>
<dbReference type="GO" id="GO:0005794">
    <property type="term" value="C:Golgi apparatus"/>
    <property type="evidence" value="ECO:0007669"/>
    <property type="project" value="TreeGrafter"/>
</dbReference>
<protein>
    <submittedName>
        <fullName evidence="8">Transmembrane protein 115</fullName>
    </submittedName>
</protein>
<proteinExistence type="predicted"/>
<dbReference type="PANTHER" id="PTHR13377">
    <property type="entry name" value="PLACENTAL PROTEIN 6"/>
    <property type="match status" value="1"/>
</dbReference>
<reference evidence="8" key="1">
    <citation type="submission" date="2022-11" db="UniProtKB">
        <authorList>
            <consortium name="WormBaseParasite"/>
        </authorList>
    </citation>
    <scope>IDENTIFICATION</scope>
</reference>
<keyword evidence="7" id="KW-1185">Reference proteome</keyword>
<dbReference type="InterPro" id="IPR035952">
    <property type="entry name" value="Rhomboid-like_sf"/>
</dbReference>
<feature type="transmembrane region" description="Helical" evidence="6">
    <location>
        <begin position="81"/>
        <end position="101"/>
    </location>
</feature>
<evidence type="ECO:0000256" key="5">
    <source>
        <dbReference type="SAM" id="MobiDB-lite"/>
    </source>
</evidence>
<dbReference type="WBParaSite" id="PgR003_g219_t01">
    <property type="protein sequence ID" value="PgR003_g219_t01"/>
    <property type="gene ID" value="PgR003_g219"/>
</dbReference>
<keyword evidence="3 6" id="KW-1133">Transmembrane helix</keyword>
<dbReference type="Proteomes" id="UP000887569">
    <property type="component" value="Unplaced"/>
</dbReference>
<evidence type="ECO:0000256" key="1">
    <source>
        <dbReference type="ARBA" id="ARBA00004141"/>
    </source>
</evidence>
<evidence type="ECO:0000256" key="6">
    <source>
        <dbReference type="SAM" id="Phobius"/>
    </source>
</evidence>
<organism evidence="7 8">
    <name type="scientific">Parascaris univalens</name>
    <name type="common">Nematode worm</name>
    <dbReference type="NCBI Taxonomy" id="6257"/>
    <lineage>
        <taxon>Eukaryota</taxon>
        <taxon>Metazoa</taxon>
        <taxon>Ecdysozoa</taxon>
        <taxon>Nematoda</taxon>
        <taxon>Chromadorea</taxon>
        <taxon>Rhabditida</taxon>
        <taxon>Spirurina</taxon>
        <taxon>Ascaridomorpha</taxon>
        <taxon>Ascaridoidea</taxon>
        <taxon>Ascarididae</taxon>
        <taxon>Parascaris</taxon>
    </lineage>
</organism>
<keyword evidence="2 6" id="KW-0812">Transmembrane</keyword>
<evidence type="ECO:0000256" key="3">
    <source>
        <dbReference type="ARBA" id="ARBA00022989"/>
    </source>
</evidence>
<dbReference type="SUPFAM" id="SSF144091">
    <property type="entry name" value="Rhomboid-like"/>
    <property type="match status" value="1"/>
</dbReference>
<name>A0A915AA31_PARUN</name>
<comment type="subcellular location">
    <subcellularLocation>
        <location evidence="1">Membrane</location>
        <topology evidence="1">Multi-pass membrane protein</topology>
    </subcellularLocation>
</comment>
<feature type="transmembrane region" description="Helical" evidence="6">
    <location>
        <begin position="12"/>
        <end position="32"/>
    </location>
</feature>
<evidence type="ECO:0000256" key="2">
    <source>
        <dbReference type="ARBA" id="ARBA00022692"/>
    </source>
</evidence>
<evidence type="ECO:0000256" key="4">
    <source>
        <dbReference type="ARBA" id="ARBA00023136"/>
    </source>
</evidence>
<sequence length="314" mass="34876">MTGAQMVSFELWRLLTNFIVEPNPILLLWSLWCLRMASSVIEPLWGAVELARYFAIVQVMSSLLITLVSFMSYVLLKDYTLFYYVQVCGSSTLCAALYVAIKQFLPDSILFTTPVARIKNNHLPACALLVACLLAGVGAIRAIAALQIMLGIQLGWIYLRFYQSHEDGEPRGDSSDHFAWATLFPSRLQPLMAAISGIVFSVLVRLQMCKPTVRHIDISQLDSVSILLPGLQTRDTERRRQKALRDLTERLSRAQRVETGSWPDIEDVDDDAQGTDVSASTALAPTSSSSSEQVPIHEISQEEVRSTPSPVTVV</sequence>
<feature type="compositionally biased region" description="Low complexity" evidence="5">
    <location>
        <begin position="278"/>
        <end position="291"/>
    </location>
</feature>